<evidence type="ECO:0000313" key="10">
    <source>
        <dbReference type="EMBL" id="CAE6945310.1"/>
    </source>
</evidence>
<dbReference type="Proteomes" id="UP000604046">
    <property type="component" value="Unassembled WGS sequence"/>
</dbReference>
<feature type="region of interest" description="Disordered" evidence="7">
    <location>
        <begin position="121"/>
        <end position="140"/>
    </location>
</feature>
<dbReference type="GO" id="GO:0006281">
    <property type="term" value="P:DNA repair"/>
    <property type="evidence" value="ECO:0007669"/>
    <property type="project" value="UniProtKB-KW"/>
</dbReference>
<evidence type="ECO:0000256" key="7">
    <source>
        <dbReference type="SAM" id="MobiDB-lite"/>
    </source>
</evidence>
<feature type="region of interest" description="Disordered" evidence="7">
    <location>
        <begin position="530"/>
        <end position="567"/>
    </location>
</feature>
<dbReference type="PROSITE" id="PS50157">
    <property type="entry name" value="ZINC_FINGER_C2H2_2"/>
    <property type="match status" value="1"/>
</dbReference>
<dbReference type="EMBL" id="CAJNDS010000075">
    <property type="protein sequence ID" value="CAE6945310.1"/>
    <property type="molecule type" value="Genomic_DNA"/>
</dbReference>
<dbReference type="SUPFAM" id="SSF57667">
    <property type="entry name" value="beta-beta-alpha zinc fingers"/>
    <property type="match status" value="1"/>
</dbReference>
<dbReference type="InterPro" id="IPR036236">
    <property type="entry name" value="Znf_C2H2_sf"/>
</dbReference>
<reference evidence="10" key="1">
    <citation type="submission" date="2021-02" db="EMBL/GenBank/DDBJ databases">
        <authorList>
            <person name="Dougan E. K."/>
            <person name="Rhodes N."/>
            <person name="Thang M."/>
            <person name="Chan C."/>
        </authorList>
    </citation>
    <scope>NUCLEOTIDE SEQUENCE</scope>
</reference>
<evidence type="ECO:0000256" key="4">
    <source>
        <dbReference type="ARBA" id="ARBA00022833"/>
    </source>
</evidence>
<evidence type="ECO:0000256" key="6">
    <source>
        <dbReference type="PROSITE-ProRule" id="PRU00042"/>
    </source>
</evidence>
<evidence type="ECO:0000256" key="5">
    <source>
        <dbReference type="ARBA" id="ARBA00023204"/>
    </source>
</evidence>
<dbReference type="GO" id="GO:0003743">
    <property type="term" value="F:translation initiation factor activity"/>
    <property type="evidence" value="ECO:0007669"/>
    <property type="project" value="InterPro"/>
</dbReference>
<keyword evidence="3 6" id="KW-0863">Zinc-finger</keyword>
<dbReference type="Gene3D" id="3.30.160.60">
    <property type="entry name" value="Classic Zinc Finger"/>
    <property type="match status" value="1"/>
</dbReference>
<keyword evidence="2" id="KW-0227">DNA damage</keyword>
<dbReference type="InterPro" id="IPR001950">
    <property type="entry name" value="SUI1"/>
</dbReference>
<evidence type="ECO:0000256" key="1">
    <source>
        <dbReference type="ARBA" id="ARBA00022723"/>
    </source>
</evidence>
<feature type="domain" description="SUI1" evidence="9">
    <location>
        <begin position="22"/>
        <end position="89"/>
    </location>
</feature>
<evidence type="ECO:0000259" key="8">
    <source>
        <dbReference type="PROSITE" id="PS50157"/>
    </source>
</evidence>
<proteinExistence type="predicted"/>
<protein>
    <recommendedName>
        <fullName evidence="12">C2H2-type domain-containing protein</fullName>
    </recommendedName>
</protein>
<evidence type="ECO:0000313" key="11">
    <source>
        <dbReference type="Proteomes" id="UP000604046"/>
    </source>
</evidence>
<dbReference type="AlphaFoldDB" id="A0A812H119"/>
<dbReference type="PROSITE" id="PS50296">
    <property type="entry name" value="SUI1"/>
    <property type="match status" value="1"/>
</dbReference>
<dbReference type="SUPFAM" id="SSF55159">
    <property type="entry name" value="eIF1-like"/>
    <property type="match status" value="1"/>
</dbReference>
<evidence type="ECO:0000256" key="2">
    <source>
        <dbReference type="ARBA" id="ARBA00022763"/>
    </source>
</evidence>
<feature type="compositionally biased region" description="Basic and acidic residues" evidence="7">
    <location>
        <begin position="531"/>
        <end position="540"/>
    </location>
</feature>
<dbReference type="PROSITE" id="PS00028">
    <property type="entry name" value="ZINC_FINGER_C2H2_1"/>
    <property type="match status" value="1"/>
</dbReference>
<evidence type="ECO:0008006" key="12">
    <source>
        <dbReference type="Google" id="ProtNLM"/>
    </source>
</evidence>
<dbReference type="InterPro" id="IPR013087">
    <property type="entry name" value="Znf_C2H2_type"/>
</dbReference>
<organism evidence="10 11">
    <name type="scientific">Symbiodinium natans</name>
    <dbReference type="NCBI Taxonomy" id="878477"/>
    <lineage>
        <taxon>Eukaryota</taxon>
        <taxon>Sar</taxon>
        <taxon>Alveolata</taxon>
        <taxon>Dinophyceae</taxon>
        <taxon>Suessiales</taxon>
        <taxon>Symbiodiniaceae</taxon>
        <taxon>Symbiodinium</taxon>
    </lineage>
</organism>
<keyword evidence="5" id="KW-0234">DNA repair</keyword>
<dbReference type="GO" id="GO:0008270">
    <property type="term" value="F:zinc ion binding"/>
    <property type="evidence" value="ECO:0007669"/>
    <property type="project" value="UniProtKB-KW"/>
</dbReference>
<comment type="caution">
    <text evidence="10">The sequence shown here is derived from an EMBL/GenBank/DDBJ whole genome shotgun (WGS) entry which is preliminary data.</text>
</comment>
<dbReference type="SMART" id="SM00734">
    <property type="entry name" value="ZnF_Rad18"/>
    <property type="match status" value="2"/>
</dbReference>
<dbReference type="Pfam" id="PF13913">
    <property type="entry name" value="zf-C2HC_2"/>
    <property type="match status" value="1"/>
</dbReference>
<keyword evidence="4" id="KW-0862">Zinc</keyword>
<dbReference type="Gene3D" id="3.30.780.10">
    <property type="entry name" value="SUI1-like domain"/>
    <property type="match status" value="1"/>
</dbReference>
<dbReference type="SMART" id="SM00355">
    <property type="entry name" value="ZnF_C2H2"/>
    <property type="match status" value="1"/>
</dbReference>
<evidence type="ECO:0000256" key="3">
    <source>
        <dbReference type="ARBA" id="ARBA00022771"/>
    </source>
</evidence>
<dbReference type="OrthoDB" id="439302at2759"/>
<name>A0A812H119_9DINO</name>
<dbReference type="GO" id="GO:0003677">
    <property type="term" value="F:DNA binding"/>
    <property type="evidence" value="ECO:0007669"/>
    <property type="project" value="InterPro"/>
</dbReference>
<dbReference type="InterPro" id="IPR036877">
    <property type="entry name" value="SUI1_dom_sf"/>
</dbReference>
<keyword evidence="1" id="KW-0479">Metal-binding</keyword>
<dbReference type="InterPro" id="IPR006642">
    <property type="entry name" value="Rad18_UBZ4"/>
</dbReference>
<gene>
    <name evidence="10" type="ORF">SNAT2548_LOCUS1369</name>
</gene>
<evidence type="ECO:0000259" key="9">
    <source>
        <dbReference type="PROSITE" id="PS50296"/>
    </source>
</evidence>
<accession>A0A812H119</accession>
<dbReference type="Pfam" id="PF01253">
    <property type="entry name" value="SUI1"/>
    <property type="match status" value="1"/>
</dbReference>
<sequence length="793" mass="86913">MAKLGGLPPCGFAVLADKGGQPPLLVERRAKGKRVTVISGVRGNARALCTALTTLLGVGGTVHAKGNLADVEVQGEQVERVAQALTQLGCLRGPTGAKAPAPATVVERSCGYDAFLKEEGGRKERKERHRTGAALEPAEPPEDAPCRAWHGYWIYCSGHCDRAPSSFDVWDLESLDPFVECDRFVVTGSARAAGGAKILSGLQRLGMAAEVGVAVLSYREELAQDAARRVAPKASFCAQAVSAELQERELLVCSTCGASFTMRRTLQLHMRQHQREVPEAWTETGPQALASDDWRRDSYIDKAREEVDFVTAKVQPEDLLNKEDWDSPEAAQYVVSSERGSKYTLGSLLDAAVPIASRRRKKAPELRGDCPLCGQSFLQSVLEEHVDQCLRAAPPEAGATSAEASEVPELPTELLESLLQLDLPEAAAEFFWCIYEHHVQSKSVHEAFLAALEEALAWVPEPEEAESSEGPEMEACPVCGDRFRLEVIQQHVEDCLMAVEPLAAPPVPTAPPAPAAPVAPALAAVPAKVPKPPEEKKVPKAPEAPEVPEVPEARGRWAKAKAPPETAQERIARLKAEAKQAKDAAKQRTDGENIAVLKGGSGSLEAHMQPARRFWRRLLPPVAEATSLGPGREQLLTLAQAYRWFSQVPAAQRRMKKAKLAMRNVIADKILEHWPALASDREQLKWHLHELFSHAMTVQESRELTSQLMTFWDRFMEEQGPEATATRLRLTQQAAYRLEVPLNTAVDVLQTAEDGMKRVRLLLRDADEKEAWVLPEDLQVQFFKGAPTGERQV</sequence>
<keyword evidence="11" id="KW-1185">Reference proteome</keyword>
<feature type="domain" description="C2H2-type" evidence="8">
    <location>
        <begin position="251"/>
        <end position="278"/>
    </location>
</feature>